<gene>
    <name evidence="8" type="ORF">SAMN05661093_07984</name>
</gene>
<feature type="signal peptide" evidence="6">
    <location>
        <begin position="1"/>
        <end position="24"/>
    </location>
</feature>
<dbReference type="PANTHER" id="PTHR30085">
    <property type="entry name" value="AMINO ACID ABC TRANSPORTER PERMEASE"/>
    <property type="match status" value="1"/>
</dbReference>
<organism evidence="8 9">
    <name type="scientific">Kibdelosporangium aridum</name>
    <dbReference type="NCBI Taxonomy" id="2030"/>
    <lineage>
        <taxon>Bacteria</taxon>
        <taxon>Bacillati</taxon>
        <taxon>Actinomycetota</taxon>
        <taxon>Actinomycetes</taxon>
        <taxon>Pseudonocardiales</taxon>
        <taxon>Pseudonocardiaceae</taxon>
        <taxon>Kibdelosporangium</taxon>
    </lineage>
</organism>
<dbReference type="AlphaFoldDB" id="A0A1Y5Y0W0"/>
<feature type="region of interest" description="Disordered" evidence="5">
    <location>
        <begin position="266"/>
        <end position="293"/>
    </location>
</feature>
<dbReference type="SMART" id="SM00062">
    <property type="entry name" value="PBPb"/>
    <property type="match status" value="1"/>
</dbReference>
<evidence type="ECO:0000313" key="9">
    <source>
        <dbReference type="Proteomes" id="UP000192674"/>
    </source>
</evidence>
<keyword evidence="2" id="KW-0813">Transport</keyword>
<dbReference type="PROSITE" id="PS01039">
    <property type="entry name" value="SBP_BACTERIAL_3"/>
    <property type="match status" value="1"/>
</dbReference>
<evidence type="ECO:0000256" key="1">
    <source>
        <dbReference type="ARBA" id="ARBA00010333"/>
    </source>
</evidence>
<dbReference type="Proteomes" id="UP000192674">
    <property type="component" value="Unassembled WGS sequence"/>
</dbReference>
<evidence type="ECO:0000256" key="5">
    <source>
        <dbReference type="SAM" id="MobiDB-lite"/>
    </source>
</evidence>
<sequence>MRFSRAMRAGVVVTALALAVTACGGSNNGSGSGSGNTSGAPAAGSGLVAKAKTGKLTIGIKFDQPGLGLKTPDGKYTGFDVEVAKYVAKQLGVDESGITWKEAQSAERENLIKKGEVDFIVATYSITDKRKNDVSFAGPYFVAHQDLLVRADNTDITGPESLNNNKKLCSVKGSTPAQNVKDKYAKGVQLQEFGKYSDCLTPLTNGSLDAMTTDDIILAGYAAQQAGKLKLVGKGFSDEKYGIGLKKDDKEAQAAINKAIQQMQSSGEWKKALESTVGPSGYKIPDPPAITEL</sequence>
<dbReference type="GO" id="GO:0005576">
    <property type="term" value="C:extracellular region"/>
    <property type="evidence" value="ECO:0007669"/>
    <property type="project" value="TreeGrafter"/>
</dbReference>
<evidence type="ECO:0000256" key="3">
    <source>
        <dbReference type="ARBA" id="ARBA00022729"/>
    </source>
</evidence>
<dbReference type="EMBL" id="FWXV01000009">
    <property type="protein sequence ID" value="SMD23456.1"/>
    <property type="molecule type" value="Genomic_DNA"/>
</dbReference>
<feature type="domain" description="Solute-binding protein family 3/N-terminal" evidence="7">
    <location>
        <begin position="55"/>
        <end position="280"/>
    </location>
</feature>
<dbReference type="CDD" id="cd13690">
    <property type="entry name" value="PBP2_GluB"/>
    <property type="match status" value="1"/>
</dbReference>
<dbReference type="RefSeq" id="WP_033388731.1">
    <property type="nucleotide sequence ID" value="NZ_FWXV01000009.1"/>
</dbReference>
<evidence type="ECO:0000256" key="2">
    <source>
        <dbReference type="ARBA" id="ARBA00022448"/>
    </source>
</evidence>
<dbReference type="SUPFAM" id="SSF53850">
    <property type="entry name" value="Periplasmic binding protein-like II"/>
    <property type="match status" value="1"/>
</dbReference>
<accession>A0A1Y5Y0W0</accession>
<comment type="similarity">
    <text evidence="1 4">Belongs to the bacterial solute-binding protein 3 family.</text>
</comment>
<proteinExistence type="inferred from homology"/>
<dbReference type="InterPro" id="IPR018313">
    <property type="entry name" value="SBP_3_CS"/>
</dbReference>
<protein>
    <submittedName>
        <fullName evidence="8">Glutamate transport system substrate-binding protein</fullName>
    </submittedName>
</protein>
<dbReference type="Gene3D" id="3.40.190.10">
    <property type="entry name" value="Periplasmic binding protein-like II"/>
    <property type="match status" value="2"/>
</dbReference>
<dbReference type="Pfam" id="PF00497">
    <property type="entry name" value="SBP_bac_3"/>
    <property type="match status" value="1"/>
</dbReference>
<keyword evidence="9" id="KW-1185">Reference proteome</keyword>
<dbReference type="InterPro" id="IPR001638">
    <property type="entry name" value="Solute-binding_3/MltF_N"/>
</dbReference>
<evidence type="ECO:0000256" key="6">
    <source>
        <dbReference type="SAM" id="SignalP"/>
    </source>
</evidence>
<evidence type="ECO:0000313" key="8">
    <source>
        <dbReference type="EMBL" id="SMD23456.1"/>
    </source>
</evidence>
<keyword evidence="3 6" id="KW-0732">Signal</keyword>
<dbReference type="PANTHER" id="PTHR30085:SF6">
    <property type="entry name" value="ABC TRANSPORTER GLUTAMINE-BINDING PROTEIN GLNH"/>
    <property type="match status" value="1"/>
</dbReference>
<dbReference type="InterPro" id="IPR051455">
    <property type="entry name" value="Bact_solute-bind_prot3"/>
</dbReference>
<evidence type="ECO:0000259" key="7">
    <source>
        <dbReference type="SMART" id="SM00062"/>
    </source>
</evidence>
<feature type="chain" id="PRO_5010988163" evidence="6">
    <location>
        <begin position="25"/>
        <end position="293"/>
    </location>
</feature>
<dbReference type="GO" id="GO:0006865">
    <property type="term" value="P:amino acid transport"/>
    <property type="evidence" value="ECO:0007669"/>
    <property type="project" value="TreeGrafter"/>
</dbReference>
<reference evidence="8 9" key="1">
    <citation type="submission" date="2017-04" db="EMBL/GenBank/DDBJ databases">
        <authorList>
            <person name="Afonso C.L."/>
            <person name="Miller P.J."/>
            <person name="Scott M.A."/>
            <person name="Spackman E."/>
            <person name="Goraichik I."/>
            <person name="Dimitrov K.M."/>
            <person name="Suarez D.L."/>
            <person name="Swayne D.E."/>
        </authorList>
    </citation>
    <scope>NUCLEOTIDE SEQUENCE [LARGE SCALE GENOMIC DNA]</scope>
    <source>
        <strain evidence="8 9">DSM 43828</strain>
    </source>
</reference>
<dbReference type="GO" id="GO:0030288">
    <property type="term" value="C:outer membrane-bounded periplasmic space"/>
    <property type="evidence" value="ECO:0007669"/>
    <property type="project" value="TreeGrafter"/>
</dbReference>
<evidence type="ECO:0000256" key="4">
    <source>
        <dbReference type="RuleBase" id="RU003744"/>
    </source>
</evidence>
<name>A0A1Y5Y0W0_KIBAR</name>
<dbReference type="PROSITE" id="PS51257">
    <property type="entry name" value="PROKAR_LIPOPROTEIN"/>
    <property type="match status" value="1"/>
</dbReference>